<dbReference type="AlphaFoldDB" id="S9P0L4"/>
<evidence type="ECO:0000313" key="3">
    <source>
        <dbReference type="Proteomes" id="UP000011682"/>
    </source>
</evidence>
<reference evidence="2" key="1">
    <citation type="submission" date="2013-05" db="EMBL/GenBank/DDBJ databases">
        <title>Genome assembly of Cystobacter fuscus DSM 2262.</title>
        <authorList>
            <person name="Sharma G."/>
            <person name="Khatri I."/>
            <person name="Kaur C."/>
            <person name="Mayilraj S."/>
            <person name="Subramanian S."/>
        </authorList>
    </citation>
    <scope>NUCLEOTIDE SEQUENCE [LARGE SCALE GENOMIC DNA]</scope>
    <source>
        <strain evidence="2">DSM 2262</strain>
    </source>
</reference>
<evidence type="ECO:0000256" key="1">
    <source>
        <dbReference type="SAM" id="MobiDB-lite"/>
    </source>
</evidence>
<keyword evidence="3" id="KW-1185">Reference proteome</keyword>
<organism evidence="2 3">
    <name type="scientific">Cystobacter fuscus (strain ATCC 25194 / DSM 2262 / NBRC 100088 / M29)</name>
    <dbReference type="NCBI Taxonomy" id="1242864"/>
    <lineage>
        <taxon>Bacteria</taxon>
        <taxon>Pseudomonadati</taxon>
        <taxon>Myxococcota</taxon>
        <taxon>Myxococcia</taxon>
        <taxon>Myxococcales</taxon>
        <taxon>Cystobacterineae</taxon>
        <taxon>Archangiaceae</taxon>
        <taxon>Cystobacter</taxon>
    </lineage>
</organism>
<proteinExistence type="predicted"/>
<dbReference type="RefSeq" id="WP_002620947.1">
    <property type="nucleotide sequence ID" value="NZ_ANAH02000066.1"/>
</dbReference>
<dbReference type="Proteomes" id="UP000011682">
    <property type="component" value="Unassembled WGS sequence"/>
</dbReference>
<protein>
    <submittedName>
        <fullName evidence="2">Uncharacterized protein</fullName>
    </submittedName>
</protein>
<feature type="compositionally biased region" description="Basic and acidic residues" evidence="1">
    <location>
        <begin position="147"/>
        <end position="156"/>
    </location>
</feature>
<evidence type="ECO:0000313" key="2">
    <source>
        <dbReference type="EMBL" id="EPX56621.1"/>
    </source>
</evidence>
<comment type="caution">
    <text evidence="2">The sequence shown here is derived from an EMBL/GenBank/DDBJ whole genome shotgun (WGS) entry which is preliminary data.</text>
</comment>
<name>S9P0L4_CYSF2</name>
<dbReference type="EMBL" id="ANAH02000066">
    <property type="protein sequence ID" value="EPX56621.1"/>
    <property type="molecule type" value="Genomic_DNA"/>
</dbReference>
<gene>
    <name evidence="2" type="ORF">D187_007963</name>
</gene>
<sequence length="156" mass="17840">MDSGLIKRTLRLLHDVERHAITSEQHEALENSRIALYFILERNEAGEFEEYLKNFNTGPLTPVLSFPTKEEADAWLEAHPAPPHGAYIGVGKLLYHLAYVRELKHRKLLPLPTQEEWARMAEEPEEEEAEEDSNHPRKPPVQPRVSATEERGTVAA</sequence>
<dbReference type="OrthoDB" id="5522567at2"/>
<feature type="region of interest" description="Disordered" evidence="1">
    <location>
        <begin position="118"/>
        <end position="156"/>
    </location>
</feature>
<accession>S9P0L4</accession>